<accession>A0A8J6E945</accession>
<reference evidence="2" key="1">
    <citation type="submission" date="2021-05" db="EMBL/GenBank/DDBJ databases">
        <title>A free-living protist that lacks canonical eukaryotic 1 DNA replication and segregation systems.</title>
        <authorList>
            <person name="Salas-Leiva D.E."/>
            <person name="Tromer E.C."/>
            <person name="Curtis B.A."/>
            <person name="Jerlstrom-Hultqvist J."/>
            <person name="Kolisko M."/>
            <person name="Yi Z."/>
            <person name="Salas-Leiva J.S."/>
            <person name="Gallot-Lavallee L."/>
            <person name="Kops G.J.P.L."/>
            <person name="Archibald J.M."/>
            <person name="Simpson A.G.B."/>
            <person name="Roger A.J."/>
        </authorList>
    </citation>
    <scope>NUCLEOTIDE SEQUENCE</scope>
    <source>
        <strain evidence="2">BICM</strain>
    </source>
</reference>
<proteinExistence type="predicted"/>
<feature type="region of interest" description="Disordered" evidence="1">
    <location>
        <begin position="733"/>
        <end position="757"/>
    </location>
</feature>
<evidence type="ECO:0008006" key="4">
    <source>
        <dbReference type="Google" id="ProtNLM"/>
    </source>
</evidence>
<evidence type="ECO:0000313" key="2">
    <source>
        <dbReference type="EMBL" id="KAG9392800.1"/>
    </source>
</evidence>
<dbReference type="EMBL" id="JAHDYR010000032">
    <property type="protein sequence ID" value="KAG9392800.1"/>
    <property type="molecule type" value="Genomic_DNA"/>
</dbReference>
<name>A0A8J6E945_9EUKA</name>
<feature type="region of interest" description="Disordered" evidence="1">
    <location>
        <begin position="211"/>
        <end position="252"/>
    </location>
</feature>
<sequence>MSLYSDVALLKAGIVWLVDKLSDAEQRGNNSLHTDFLQSIHTDFGRYCLASIACSQRPSQRSIIAKTFSTKQVNKRGAKAKSLQIAAAEPEDDPSSNWIGHHIVEHVDVSFPPRILNNGVEATIKRLTTKKKLWQHVIRLYSKSDGGTIAYCRHCQRILRDTGTHGKTVPLRHLHGAQHLANEYNVEATQAYSTFLHDKHVRGEDLPRLQERVAKKRPQQRPTDADAEPPAPSPAPRIKAPPNLLHSRQVRSKEQELLRTIVGLSSAPAPEWEGDRSLYEQYGRAIVPRSQGRDAASHKRSQVARAKFFAKHGRLGKAMSAFTAPFCEESATLADAQELHSPAPTEALFTANMPTTEDLPCAYCLRKMKQFQISDPESAIEALADYTTAIVHERNPTSFVQTFTADVIARLKRDWRPTARFPTLESLQTTIMSDTEARMQARSSEAPHAITHNSTPEAIAKSFAAAFEAACKRAQFSECVRVSSNYKDPALTSLTKKERNLTYPVHLLTKEAISAEIQRAIPEATEKARKFAISYLNDPAANRWSDLFTAATPTVPVPDGTDLVIPDFSDKVTEPAEEEKPDPAAWPKRSDFPDVYAYLRAEAKAITPYIVYTLLPTLDMGSRLKMVRDKASSLRFFGPAAEHRLAVFKLRRILNAYDPCVPDVDALTYNSTERLLASLFLKGYSKDAEALYKDVIEDPAESIDDLLSRLENLDVDHDERVIVPWRAFAVASQPADPKEGGRRAPGKQKPTVLPHTSDPYRQFKDKHKYAIPQHFPEASVIIVYSLVASKIASASADVRASLIFFSAASCSGWPIGLRPAIASVKGRAISAKRST</sequence>
<evidence type="ECO:0000256" key="1">
    <source>
        <dbReference type="SAM" id="MobiDB-lite"/>
    </source>
</evidence>
<gene>
    <name evidence="2" type="ORF">J8273_5837</name>
</gene>
<evidence type="ECO:0000313" key="3">
    <source>
        <dbReference type="Proteomes" id="UP000717585"/>
    </source>
</evidence>
<organism evidence="2 3">
    <name type="scientific">Carpediemonas membranifera</name>
    <dbReference type="NCBI Taxonomy" id="201153"/>
    <lineage>
        <taxon>Eukaryota</taxon>
        <taxon>Metamonada</taxon>
        <taxon>Carpediemonas-like organisms</taxon>
        <taxon>Carpediemonas</taxon>
    </lineage>
</organism>
<keyword evidence="3" id="KW-1185">Reference proteome</keyword>
<dbReference type="Proteomes" id="UP000717585">
    <property type="component" value="Unassembled WGS sequence"/>
</dbReference>
<comment type="caution">
    <text evidence="2">The sequence shown here is derived from an EMBL/GenBank/DDBJ whole genome shotgun (WGS) entry which is preliminary data.</text>
</comment>
<dbReference type="AlphaFoldDB" id="A0A8J6E945"/>
<protein>
    <recommendedName>
        <fullName evidence="4">BED-type domain-containing protein</fullName>
    </recommendedName>
</protein>